<accession>A0A0P7BEY7</accession>
<organism evidence="1 2">
    <name type="scientific">Neonectria ditissima</name>
    <dbReference type="NCBI Taxonomy" id="78410"/>
    <lineage>
        <taxon>Eukaryota</taxon>
        <taxon>Fungi</taxon>
        <taxon>Dikarya</taxon>
        <taxon>Ascomycota</taxon>
        <taxon>Pezizomycotina</taxon>
        <taxon>Sordariomycetes</taxon>
        <taxon>Hypocreomycetidae</taxon>
        <taxon>Hypocreales</taxon>
        <taxon>Nectriaceae</taxon>
        <taxon>Neonectria</taxon>
    </lineage>
</organism>
<comment type="caution">
    <text evidence="1">The sequence shown here is derived from an EMBL/GenBank/DDBJ whole genome shotgun (WGS) entry which is preliminary data.</text>
</comment>
<reference evidence="1 2" key="1">
    <citation type="submission" date="2015-09" db="EMBL/GenBank/DDBJ databases">
        <title>Draft genome of a European isolate of the apple canker pathogen Neonectria ditissima.</title>
        <authorList>
            <person name="Gomez-Cortecero A."/>
            <person name="Harrison R.J."/>
            <person name="Armitage A.D."/>
        </authorList>
    </citation>
    <scope>NUCLEOTIDE SEQUENCE [LARGE SCALE GENOMIC DNA]</scope>
    <source>
        <strain evidence="1 2">R09/05</strain>
    </source>
</reference>
<dbReference type="AlphaFoldDB" id="A0A0P7BEY7"/>
<evidence type="ECO:0000313" key="2">
    <source>
        <dbReference type="Proteomes" id="UP000050424"/>
    </source>
</evidence>
<dbReference type="Proteomes" id="UP000050424">
    <property type="component" value="Unassembled WGS sequence"/>
</dbReference>
<dbReference type="EMBL" id="LKCW01000010">
    <property type="protein sequence ID" value="KPM45179.1"/>
    <property type="molecule type" value="Genomic_DNA"/>
</dbReference>
<keyword evidence="2" id="KW-1185">Reference proteome</keyword>
<name>A0A0P7BEY7_9HYPO</name>
<gene>
    <name evidence="1" type="ORF">AK830_g1348</name>
</gene>
<proteinExistence type="predicted"/>
<protein>
    <submittedName>
        <fullName evidence="1">Uncharacterized protein</fullName>
    </submittedName>
</protein>
<evidence type="ECO:0000313" key="1">
    <source>
        <dbReference type="EMBL" id="KPM45179.1"/>
    </source>
</evidence>
<sequence>MEGRSVSGQRDLAAAVGTSRLRPLPNRTVAIDMPLLPNDMFIPSDLVDELGAFVLRCAHLDAEFSHLGLLNQHRQHMACLSQMSPGSEQYNPGLDILEKDTNDPKTYIWFMS</sequence>